<comment type="caution">
    <text evidence="1">The sequence shown here is derived from an EMBL/GenBank/DDBJ whole genome shotgun (WGS) entry which is preliminary data.</text>
</comment>
<accession>A0ABR2EF06</accession>
<name>A0ABR2EF06_9ROSI</name>
<dbReference type="Proteomes" id="UP001472677">
    <property type="component" value="Unassembled WGS sequence"/>
</dbReference>
<dbReference type="EMBL" id="JBBPBM010000015">
    <property type="protein sequence ID" value="KAK8559233.1"/>
    <property type="molecule type" value="Genomic_DNA"/>
</dbReference>
<proteinExistence type="predicted"/>
<reference evidence="1 2" key="1">
    <citation type="journal article" date="2024" name="G3 (Bethesda)">
        <title>Genome assembly of Hibiscus sabdariffa L. provides insights into metabolisms of medicinal natural products.</title>
        <authorList>
            <person name="Kim T."/>
        </authorList>
    </citation>
    <scope>NUCLEOTIDE SEQUENCE [LARGE SCALE GENOMIC DNA]</scope>
    <source>
        <strain evidence="1">TK-2024</strain>
        <tissue evidence="1">Old leaves</tissue>
    </source>
</reference>
<evidence type="ECO:0000313" key="1">
    <source>
        <dbReference type="EMBL" id="KAK8559233.1"/>
    </source>
</evidence>
<sequence length="159" mass="17531">MKKITPWDWNLGMKWTLRSWSNATHSAMRGIYVSSLVPEPLGHNKFKVGAGWRCWCNYDISPEIKPLEPPLGLDNSNIGVGSRDGCNDVNSFEIEPPEPPLGYKTLMYGAGLSCEGSYVNSLEIESKEPSSGFNKAREGASLRWGCDAELTGSGKYKPD</sequence>
<organism evidence="1 2">
    <name type="scientific">Hibiscus sabdariffa</name>
    <name type="common">roselle</name>
    <dbReference type="NCBI Taxonomy" id="183260"/>
    <lineage>
        <taxon>Eukaryota</taxon>
        <taxon>Viridiplantae</taxon>
        <taxon>Streptophyta</taxon>
        <taxon>Embryophyta</taxon>
        <taxon>Tracheophyta</taxon>
        <taxon>Spermatophyta</taxon>
        <taxon>Magnoliopsida</taxon>
        <taxon>eudicotyledons</taxon>
        <taxon>Gunneridae</taxon>
        <taxon>Pentapetalae</taxon>
        <taxon>rosids</taxon>
        <taxon>malvids</taxon>
        <taxon>Malvales</taxon>
        <taxon>Malvaceae</taxon>
        <taxon>Malvoideae</taxon>
        <taxon>Hibiscus</taxon>
    </lineage>
</organism>
<keyword evidence="2" id="KW-1185">Reference proteome</keyword>
<gene>
    <name evidence="1" type="ORF">V6N12_042515</name>
</gene>
<protein>
    <submittedName>
        <fullName evidence="1">Uncharacterized protein</fullName>
    </submittedName>
</protein>
<evidence type="ECO:0000313" key="2">
    <source>
        <dbReference type="Proteomes" id="UP001472677"/>
    </source>
</evidence>